<dbReference type="STRING" id="1839801.Dform_00605"/>
<evidence type="ECO:0000313" key="1">
    <source>
        <dbReference type="EMBL" id="APV43960.1"/>
    </source>
</evidence>
<reference evidence="2" key="1">
    <citation type="submission" date="2016-11" db="EMBL/GenBank/DDBJ databases">
        <title>Dehalogenimonas formicexedens sp. nov., a chlorinated alkane respiring bacterium isolated from contaminated groundwater.</title>
        <authorList>
            <person name="Key T.A."/>
            <person name="Bowman K.S."/>
            <person name="Lee I."/>
            <person name="Chun J."/>
            <person name="Albuquerque L."/>
            <person name="da Costa M.S."/>
            <person name="Rainey F.A."/>
            <person name="Moe W.M."/>
        </authorList>
    </citation>
    <scope>NUCLEOTIDE SEQUENCE [LARGE SCALE GENOMIC DNA]</scope>
    <source>
        <strain evidence="2">NSZ-14</strain>
    </source>
</reference>
<protein>
    <submittedName>
        <fullName evidence="1">Uncharacterized protein</fullName>
    </submittedName>
</protein>
<proteinExistence type="predicted"/>
<dbReference type="Proteomes" id="UP000185934">
    <property type="component" value="Chromosome"/>
</dbReference>
<dbReference type="AlphaFoldDB" id="A0A1P8F695"/>
<name>A0A1P8F695_9CHLR</name>
<sequence length="55" mass="5984">MFVIALILSIASLIGAVLFLVIDRAAERWSVAVPPWTDAISNTEPRFEGGSLRNV</sequence>
<evidence type="ECO:0000313" key="2">
    <source>
        <dbReference type="Proteomes" id="UP000185934"/>
    </source>
</evidence>
<keyword evidence="2" id="KW-1185">Reference proteome</keyword>
<organism evidence="1 2">
    <name type="scientific">Dehalogenimonas formicexedens</name>
    <dbReference type="NCBI Taxonomy" id="1839801"/>
    <lineage>
        <taxon>Bacteria</taxon>
        <taxon>Bacillati</taxon>
        <taxon>Chloroflexota</taxon>
        <taxon>Dehalococcoidia</taxon>
        <taxon>Dehalococcoidales</taxon>
        <taxon>Dehalococcoidaceae</taxon>
        <taxon>Dehalogenimonas</taxon>
    </lineage>
</organism>
<dbReference type="KEGG" id="dfo:Dform_00605"/>
<accession>A0A1P8F695</accession>
<dbReference type="EMBL" id="CP018258">
    <property type="protein sequence ID" value="APV43960.1"/>
    <property type="molecule type" value="Genomic_DNA"/>
</dbReference>
<gene>
    <name evidence="1" type="ORF">Dform_00605</name>
</gene>